<feature type="transmembrane region" description="Helical" evidence="8">
    <location>
        <begin position="101"/>
        <end position="119"/>
    </location>
</feature>
<feature type="transmembrane region" description="Helical" evidence="8">
    <location>
        <begin position="76"/>
        <end position="94"/>
    </location>
</feature>
<keyword evidence="9" id="KW-0614">Plasmid</keyword>
<evidence type="ECO:0000256" key="7">
    <source>
        <dbReference type="ARBA" id="ARBA00023136"/>
    </source>
</evidence>
<dbReference type="InterPro" id="IPR002781">
    <property type="entry name" value="TM_pro_TauE-like"/>
</dbReference>
<keyword evidence="4 8" id="KW-1003">Cell membrane</keyword>
<feature type="transmembrane region" description="Helical" evidence="8">
    <location>
        <begin position="225"/>
        <end position="242"/>
    </location>
</feature>
<reference evidence="9 10" key="1">
    <citation type="submission" date="2017-02" db="EMBL/GenBank/DDBJ databases">
        <title>Ketogulonicigenium robustum SPU B003 Genome sequencing and assembly.</title>
        <authorList>
            <person name="Li Y."/>
            <person name="Liu L."/>
            <person name="Wang C."/>
            <person name="Zhang M."/>
            <person name="Zhang T."/>
            <person name="Zhang Y."/>
        </authorList>
    </citation>
    <scope>NUCLEOTIDE SEQUENCE [LARGE SCALE GENOMIC DNA]</scope>
    <source>
        <strain evidence="9 10">SPU_B003</strain>
        <plasmid evidence="9 10">unnamed1</plasmid>
    </source>
</reference>
<evidence type="ECO:0000256" key="3">
    <source>
        <dbReference type="ARBA" id="ARBA00022448"/>
    </source>
</evidence>
<dbReference type="Proteomes" id="UP000242447">
    <property type="component" value="Plasmid unnamed1"/>
</dbReference>
<feature type="transmembrane region" description="Helical" evidence="8">
    <location>
        <begin position="167"/>
        <end position="188"/>
    </location>
</feature>
<keyword evidence="6 8" id="KW-1133">Transmembrane helix</keyword>
<name>A0A1W6P3B4_9RHOB</name>
<gene>
    <name evidence="9" type="primary">yfcA</name>
    <name evidence="9" type="ORF">BVG79_p1000101</name>
</gene>
<feature type="transmembrane region" description="Helical" evidence="8">
    <location>
        <begin position="194"/>
        <end position="213"/>
    </location>
</feature>
<dbReference type="RefSeq" id="WP_085787484.1">
    <property type="nucleotide sequence ID" value="NZ_CP019938.1"/>
</dbReference>
<accession>A0A1W6P3B4</accession>
<dbReference type="PANTHER" id="PTHR30269">
    <property type="entry name" value="TRANSMEMBRANE PROTEIN YFCA"/>
    <property type="match status" value="1"/>
</dbReference>
<proteinExistence type="inferred from homology"/>
<evidence type="ECO:0000256" key="2">
    <source>
        <dbReference type="ARBA" id="ARBA00009142"/>
    </source>
</evidence>
<evidence type="ECO:0000256" key="4">
    <source>
        <dbReference type="ARBA" id="ARBA00022475"/>
    </source>
</evidence>
<evidence type="ECO:0000313" key="9">
    <source>
        <dbReference type="EMBL" id="ARO15903.1"/>
    </source>
</evidence>
<evidence type="ECO:0000313" key="10">
    <source>
        <dbReference type="Proteomes" id="UP000242447"/>
    </source>
</evidence>
<keyword evidence="3" id="KW-0813">Transport</keyword>
<dbReference type="GO" id="GO:0005886">
    <property type="term" value="C:plasma membrane"/>
    <property type="evidence" value="ECO:0007669"/>
    <property type="project" value="UniProtKB-SubCell"/>
</dbReference>
<keyword evidence="7 8" id="KW-0472">Membrane</keyword>
<feature type="transmembrane region" description="Helical" evidence="8">
    <location>
        <begin position="39"/>
        <end position="64"/>
    </location>
</feature>
<comment type="similarity">
    <text evidence="2 8">Belongs to the 4-toluene sulfonate uptake permease (TSUP) (TC 2.A.102) family.</text>
</comment>
<evidence type="ECO:0000256" key="6">
    <source>
        <dbReference type="ARBA" id="ARBA00022989"/>
    </source>
</evidence>
<evidence type="ECO:0000256" key="1">
    <source>
        <dbReference type="ARBA" id="ARBA00004651"/>
    </source>
</evidence>
<dbReference type="PANTHER" id="PTHR30269:SF37">
    <property type="entry name" value="MEMBRANE TRANSPORTER PROTEIN"/>
    <property type="match status" value="1"/>
</dbReference>
<dbReference type="InterPro" id="IPR052017">
    <property type="entry name" value="TSUP"/>
</dbReference>
<dbReference type="EMBL" id="CP019938">
    <property type="protein sequence ID" value="ARO15903.1"/>
    <property type="molecule type" value="Genomic_DNA"/>
</dbReference>
<keyword evidence="10" id="KW-1185">Reference proteome</keyword>
<comment type="subcellular location">
    <subcellularLocation>
        <location evidence="1 8">Cell membrane</location>
        <topology evidence="1 8">Multi-pass membrane protein</topology>
    </subcellularLocation>
</comment>
<evidence type="ECO:0000256" key="8">
    <source>
        <dbReference type="RuleBase" id="RU363041"/>
    </source>
</evidence>
<feature type="transmembrane region" description="Helical" evidence="8">
    <location>
        <begin position="131"/>
        <end position="155"/>
    </location>
</feature>
<dbReference type="KEGG" id="kro:BVG79_p1000101"/>
<evidence type="ECO:0000256" key="5">
    <source>
        <dbReference type="ARBA" id="ARBA00022692"/>
    </source>
</evidence>
<dbReference type="Pfam" id="PF01925">
    <property type="entry name" value="TauE"/>
    <property type="match status" value="1"/>
</dbReference>
<keyword evidence="5 8" id="KW-0812">Transmembrane</keyword>
<sequence>MTLEFLLGWTGFAAIVAVFIAGAVQGVTGFGFNMLAAPLLAVISPVFVPGPMLVMAGAVCIGATLRDWRDVDCSDLGFSLLGRFVAAIGAALAIGTLSPHAFSGVFGLAVLLAVILSLLGTTFKASPASLFGAGAVSGFMGTLTSIGAPPMALVYQNAPPARMRATLNAYFFVGSLISIAALAATGGFGRDDLVLGAFMTPFAMLGLLASGFARGLLTKARVKPLIIAISFVSALVLLARAWKGLL</sequence>
<organism evidence="9 10">
    <name type="scientific">Ketogulonicigenium robustum</name>
    <dbReference type="NCBI Taxonomy" id="92947"/>
    <lineage>
        <taxon>Bacteria</taxon>
        <taxon>Pseudomonadati</taxon>
        <taxon>Pseudomonadota</taxon>
        <taxon>Alphaproteobacteria</taxon>
        <taxon>Rhodobacterales</taxon>
        <taxon>Roseobacteraceae</taxon>
        <taxon>Ketogulonicigenium</taxon>
    </lineage>
</organism>
<geneLocation type="plasmid" evidence="9">
    <name>unnamed1</name>
</geneLocation>
<feature type="transmembrane region" description="Helical" evidence="8">
    <location>
        <begin position="6"/>
        <end position="27"/>
    </location>
</feature>
<protein>
    <recommendedName>
        <fullName evidence="8">Probable membrane transporter protein</fullName>
    </recommendedName>
</protein>
<dbReference type="AlphaFoldDB" id="A0A1W6P3B4"/>